<keyword evidence="6" id="KW-0863">Zinc-finger</keyword>
<evidence type="ECO:0000256" key="8">
    <source>
        <dbReference type="ARBA" id="ARBA00023015"/>
    </source>
</evidence>
<evidence type="ECO:0000256" key="12">
    <source>
        <dbReference type="ARBA" id="ARBA00023163"/>
    </source>
</evidence>
<dbReference type="SMART" id="SM00399">
    <property type="entry name" value="ZnF_C4"/>
    <property type="match status" value="1"/>
</dbReference>
<dbReference type="InterPro" id="IPR000536">
    <property type="entry name" value="Nucl_hrmn_rcpt_lig-bd"/>
</dbReference>
<dbReference type="PROSITE" id="PS51030">
    <property type="entry name" value="NUCLEAR_REC_DBD_2"/>
    <property type="match status" value="1"/>
</dbReference>
<dbReference type="Pfam" id="PF00105">
    <property type="entry name" value="zf-C4"/>
    <property type="match status" value="1"/>
</dbReference>
<dbReference type="GO" id="GO:0005886">
    <property type="term" value="C:plasma membrane"/>
    <property type="evidence" value="ECO:0007669"/>
    <property type="project" value="TreeGrafter"/>
</dbReference>
<dbReference type="GO" id="GO:0051414">
    <property type="term" value="P:response to cortisol"/>
    <property type="evidence" value="ECO:0007669"/>
    <property type="project" value="UniProtKB-ARBA"/>
</dbReference>
<dbReference type="SUPFAM" id="SSF48508">
    <property type="entry name" value="Nuclear receptor ligand-binding domain"/>
    <property type="match status" value="1"/>
</dbReference>
<dbReference type="Gene3D" id="3.30.50.10">
    <property type="entry name" value="Erythroid Transcription Factor GATA-1, subunit A"/>
    <property type="match status" value="1"/>
</dbReference>
<evidence type="ECO:0000256" key="10">
    <source>
        <dbReference type="ARBA" id="ARBA00023121"/>
    </source>
</evidence>
<keyword evidence="17" id="KW-0812">Transmembrane</keyword>
<comment type="similarity">
    <text evidence="1">Belongs to the nuclear hormone receptor family. NR3 subfamily.</text>
</comment>
<dbReference type="PRINTS" id="PR01097">
    <property type="entry name" value="TRNSRECEPTRP"/>
</dbReference>
<evidence type="ECO:0000256" key="1">
    <source>
        <dbReference type="ARBA" id="ARBA00005413"/>
    </source>
</evidence>
<gene>
    <name evidence="20" type="ORF">KC01_LOCUS3166</name>
</gene>
<dbReference type="PANTHER" id="PTHR10117">
    <property type="entry name" value="TRANSIENT RECEPTOR POTENTIAL CHANNEL"/>
    <property type="match status" value="1"/>
</dbReference>
<organism evidence="20 21">
    <name type="scientific">Knipowitschia caucasica</name>
    <name type="common">Caucasian dwarf goby</name>
    <name type="synonym">Pomatoschistus caucasicus</name>
    <dbReference type="NCBI Taxonomy" id="637954"/>
    <lineage>
        <taxon>Eukaryota</taxon>
        <taxon>Metazoa</taxon>
        <taxon>Chordata</taxon>
        <taxon>Craniata</taxon>
        <taxon>Vertebrata</taxon>
        <taxon>Euteleostomi</taxon>
        <taxon>Actinopterygii</taxon>
        <taxon>Neopterygii</taxon>
        <taxon>Teleostei</taxon>
        <taxon>Neoteleostei</taxon>
        <taxon>Acanthomorphata</taxon>
        <taxon>Gobiaria</taxon>
        <taxon>Gobiiformes</taxon>
        <taxon>Gobioidei</taxon>
        <taxon>Gobiidae</taxon>
        <taxon>Gobiinae</taxon>
        <taxon>Knipowitschia</taxon>
    </lineage>
</organism>
<keyword evidence="14" id="KW-0539">Nucleus</keyword>
<evidence type="ECO:0000256" key="16">
    <source>
        <dbReference type="SAM" id="MobiDB-lite"/>
    </source>
</evidence>
<feature type="transmembrane region" description="Helical" evidence="17">
    <location>
        <begin position="336"/>
        <end position="357"/>
    </location>
</feature>
<dbReference type="Gene3D" id="1.10.565.10">
    <property type="entry name" value="Retinoid X Receptor"/>
    <property type="match status" value="1"/>
</dbReference>
<keyword evidence="13" id="KW-0675">Receptor</keyword>
<evidence type="ECO:0000256" key="13">
    <source>
        <dbReference type="ARBA" id="ARBA00023170"/>
    </source>
</evidence>
<dbReference type="GO" id="GO:1990239">
    <property type="term" value="F:steroid hormone binding"/>
    <property type="evidence" value="ECO:0007669"/>
    <property type="project" value="UniProtKB-ARBA"/>
</dbReference>
<keyword evidence="10" id="KW-0446">Lipid-binding</keyword>
<dbReference type="FunFam" id="3.30.50.10:FF:000139">
    <property type="entry name" value="Estrogen receptor beta a variant b"/>
    <property type="match status" value="1"/>
</dbReference>
<keyword evidence="17" id="KW-0472">Membrane</keyword>
<feature type="transmembrane region" description="Helical" evidence="17">
    <location>
        <begin position="244"/>
        <end position="267"/>
    </location>
</feature>
<dbReference type="GO" id="GO:0034703">
    <property type="term" value="C:cation channel complex"/>
    <property type="evidence" value="ECO:0007669"/>
    <property type="project" value="TreeGrafter"/>
</dbReference>
<evidence type="ECO:0000313" key="21">
    <source>
        <dbReference type="Proteomes" id="UP001497482"/>
    </source>
</evidence>
<dbReference type="PRINTS" id="PR00047">
    <property type="entry name" value="STROIDFINGER"/>
</dbReference>
<keyword evidence="17" id="KW-1133">Transmembrane helix</keyword>
<feature type="domain" description="Nuclear receptor" evidence="18">
    <location>
        <begin position="810"/>
        <end position="885"/>
    </location>
</feature>
<evidence type="ECO:0000256" key="9">
    <source>
        <dbReference type="ARBA" id="ARBA00023065"/>
    </source>
</evidence>
<dbReference type="PROSITE" id="PS51843">
    <property type="entry name" value="NR_LBD"/>
    <property type="match status" value="1"/>
</dbReference>
<dbReference type="SMART" id="SM00430">
    <property type="entry name" value="HOLI"/>
    <property type="match status" value="1"/>
</dbReference>
<dbReference type="SMART" id="SM01420">
    <property type="entry name" value="TRP_2"/>
    <property type="match status" value="1"/>
</dbReference>
<dbReference type="FunFam" id="1.10.565.10:FF:000004">
    <property type="entry name" value="Androgen receptor variant"/>
    <property type="match status" value="1"/>
</dbReference>
<keyword evidence="15" id="KW-0407">Ion channel</keyword>
<feature type="transmembrane region" description="Helical" evidence="17">
    <location>
        <begin position="212"/>
        <end position="232"/>
    </location>
</feature>
<evidence type="ECO:0000256" key="7">
    <source>
        <dbReference type="ARBA" id="ARBA00022833"/>
    </source>
</evidence>
<evidence type="ECO:0000256" key="11">
    <source>
        <dbReference type="ARBA" id="ARBA00023125"/>
    </source>
</evidence>
<dbReference type="GO" id="GO:0015279">
    <property type="term" value="F:store-operated calcium channel activity"/>
    <property type="evidence" value="ECO:0007669"/>
    <property type="project" value="TreeGrafter"/>
</dbReference>
<feature type="transmembrane region" description="Helical" evidence="17">
    <location>
        <begin position="420"/>
        <end position="442"/>
    </location>
</feature>
<keyword evidence="5" id="KW-0677">Repeat</keyword>
<evidence type="ECO:0000256" key="2">
    <source>
        <dbReference type="ARBA" id="ARBA00022448"/>
    </source>
</evidence>
<keyword evidence="4" id="KW-0479">Metal-binding</keyword>
<evidence type="ECO:0000256" key="6">
    <source>
        <dbReference type="ARBA" id="ARBA00022771"/>
    </source>
</evidence>
<proteinExistence type="inferred from homology"/>
<sequence>MLTHSPCQADPHDDFYAYDEDGTRFSHDITPIILASQSHEYEMVHVLLMKGAQIQRPHDYFCQCMVCSEQQRHDSFSHSISRINAYRGLASPAYLSLSNEDPVMAALELSNELAVLANIEKEFKNDYKNLSMQCKDFVVGLLDLCRNTEEVDAILNGDTESTSGRQNLIRLKLAIKYEVKKFVAHPNCQQQLHLIWYENLSGLRQQTTAIKLLLVLGVALGLPFLALIYLLAPSSKLGKLMCGPFLKFVAHAASFIIFLCLLVLNAADRFEGTSLLPNMTLHDSPSQLFRMKTTPFTWMEILILSWVLGKIWEECKDIWAQDIRDYVSEPWNLLDFSILTIFMTSFMARFMAFWHAYKAQCYVDRLYTDLANVTLPIEIQYFQLARIHWMPSDPQLISEGLYAIAVVLNIDHKFIENTGYVLYGVYNIIMVIVLLNMLIAMFNSSFQEIQDDADVEWKFARAKLWFSYFEHGGTLPVPFNLVPSPMSLAFLWSRLREIMWDVSPRNSKETSSFETEQGKLKRPDVPPLESSFCSGHHQKIMNRLIKRYILKAQIDKCNADVNEGALKEIKQDISGLKFELLEHSKHDLDNMQQLIQDLGGAGTGKHFLDRGSNEFLKCDTLPWEDFTKRTVVANQPAILPTSCKYIKDEKEPSVIMGSPCPRFEAPADLSALDTCCDPQRRLPLAESEASFSAAASRPGTAGSPNFMLELSPPEALAQARSESRSSLSGKPLLSFDMSAHASPPQQQAMFRGELSRWPLQPSSAEPHYWGPSPRVPEEPFSHMSFEGTSSQSLVQRNPSPFSTFPGMPPQRQCVICGDEASGCHYGVLTCGSCKVFFKRAVEGHHSYLCAGRNDCIVDKIRRKNCPACRLRKCYQAGMMLGGRKLKRFGALKGLSLPHSLMFQSQLVLPGGENQALGAMAGLPGIRNIQLSHQILNILENIEPETVYSGFDNSQPDVPHILLNSLNRLCEKQLLWIVKWSKSLPGFRNLHINDQMTLIQYSWMNLMVFSLGWRTFQNVTSEYLYFAPDLILSQEQMRKSPIYDLCLAIQFIPQEFANLQVTREEFLCMKAIILLNTVPLEGLKSQAVFEEMRQNYIRELSKAIHMKEKGVVASSQRFYHLTKLMDAMHDIVKKVNLYCLSTFIQADAMRVEFPEMMSEVISSQLPKVLAGMVRPLLFHTK</sequence>
<dbReference type="AlphaFoldDB" id="A0AAV2J249"/>
<dbReference type="Pfam" id="PF00104">
    <property type="entry name" value="Hormone_recep"/>
    <property type="match status" value="1"/>
</dbReference>
<dbReference type="Proteomes" id="UP001497482">
    <property type="component" value="Chromosome 10"/>
</dbReference>
<dbReference type="GO" id="GO:0051480">
    <property type="term" value="P:regulation of cytosolic calcium ion concentration"/>
    <property type="evidence" value="ECO:0007669"/>
    <property type="project" value="TreeGrafter"/>
</dbReference>
<dbReference type="GO" id="GO:0031963">
    <property type="term" value="F:nuclear cortisol receptor activity"/>
    <property type="evidence" value="ECO:0007669"/>
    <property type="project" value="UniProtKB-ARBA"/>
</dbReference>
<keyword evidence="21" id="KW-1185">Reference proteome</keyword>
<feature type="compositionally biased region" description="Polar residues" evidence="16">
    <location>
        <begin position="786"/>
        <end position="801"/>
    </location>
</feature>
<feature type="region of interest" description="Disordered" evidence="16">
    <location>
        <begin position="765"/>
        <end position="801"/>
    </location>
</feature>
<evidence type="ECO:0008006" key="22">
    <source>
        <dbReference type="Google" id="ProtNLM"/>
    </source>
</evidence>
<evidence type="ECO:0000256" key="4">
    <source>
        <dbReference type="ARBA" id="ARBA00022723"/>
    </source>
</evidence>
<dbReference type="GO" id="GO:0070679">
    <property type="term" value="F:inositol 1,4,5 trisphosphate binding"/>
    <property type="evidence" value="ECO:0007669"/>
    <property type="project" value="TreeGrafter"/>
</dbReference>
<dbReference type="GO" id="GO:0001046">
    <property type="term" value="F:core promoter sequence-specific DNA binding"/>
    <property type="evidence" value="ECO:0007669"/>
    <property type="project" value="UniProtKB-ARBA"/>
</dbReference>
<evidence type="ECO:0000313" key="20">
    <source>
        <dbReference type="EMBL" id="CAL1570978.1"/>
    </source>
</evidence>
<dbReference type="InterPro" id="IPR013088">
    <property type="entry name" value="Znf_NHR/GATA"/>
</dbReference>
<dbReference type="GO" id="GO:1990794">
    <property type="term" value="C:basolateral part of cell"/>
    <property type="evidence" value="ECO:0007669"/>
    <property type="project" value="UniProtKB-ARBA"/>
</dbReference>
<evidence type="ECO:0000256" key="3">
    <source>
        <dbReference type="ARBA" id="ARBA00022665"/>
    </source>
</evidence>
<protein>
    <recommendedName>
        <fullName evidence="22">Progesterone receptor</fullName>
    </recommendedName>
</protein>
<evidence type="ECO:0000256" key="15">
    <source>
        <dbReference type="ARBA" id="ARBA00023303"/>
    </source>
</evidence>
<keyword evidence="2" id="KW-0813">Transport</keyword>
<evidence type="ECO:0000256" key="17">
    <source>
        <dbReference type="SAM" id="Phobius"/>
    </source>
</evidence>
<dbReference type="Pfam" id="PF08344">
    <property type="entry name" value="TRP_2"/>
    <property type="match status" value="1"/>
</dbReference>
<accession>A0AAV2J249</accession>
<dbReference type="EMBL" id="OZ035832">
    <property type="protein sequence ID" value="CAL1570978.1"/>
    <property type="molecule type" value="Genomic_DNA"/>
</dbReference>
<evidence type="ECO:0000256" key="5">
    <source>
        <dbReference type="ARBA" id="ARBA00022737"/>
    </source>
</evidence>
<dbReference type="InterPro" id="IPR001628">
    <property type="entry name" value="Znf_hrmn_rcpt"/>
</dbReference>
<keyword evidence="11" id="KW-0238">DNA-binding</keyword>
<evidence type="ECO:0000259" key="18">
    <source>
        <dbReference type="PROSITE" id="PS51030"/>
    </source>
</evidence>
<keyword evidence="8" id="KW-0805">Transcription regulation</keyword>
<dbReference type="GO" id="GO:0008270">
    <property type="term" value="F:zinc ion binding"/>
    <property type="evidence" value="ECO:0007669"/>
    <property type="project" value="UniProtKB-KW"/>
</dbReference>
<keyword evidence="12" id="KW-0804">Transcription</keyword>
<dbReference type="PANTHER" id="PTHR10117:SF7">
    <property type="entry name" value="SHORT TRANSIENT RECEPTOR POTENTIAL CHANNEL 6"/>
    <property type="match status" value="1"/>
</dbReference>
<evidence type="ECO:0000256" key="14">
    <source>
        <dbReference type="ARBA" id="ARBA00023242"/>
    </source>
</evidence>
<keyword evidence="3" id="KW-0754">Steroid-binding</keyword>
<name>A0AAV2J249_KNICA</name>
<dbReference type="GO" id="GO:0010628">
    <property type="term" value="P:positive regulation of gene expression"/>
    <property type="evidence" value="ECO:0007669"/>
    <property type="project" value="UniProtKB-ARBA"/>
</dbReference>
<dbReference type="InterPro" id="IPR013555">
    <property type="entry name" value="TRP_dom"/>
</dbReference>
<reference evidence="20 21" key="1">
    <citation type="submission" date="2024-04" db="EMBL/GenBank/DDBJ databases">
        <authorList>
            <person name="Waldvogel A.-M."/>
            <person name="Schoenle A."/>
        </authorList>
    </citation>
    <scope>NUCLEOTIDE SEQUENCE [LARGE SCALE GENOMIC DNA]</scope>
</reference>
<dbReference type="GO" id="GO:0007338">
    <property type="term" value="P:single fertilization"/>
    <property type="evidence" value="ECO:0007669"/>
    <property type="project" value="TreeGrafter"/>
</dbReference>
<dbReference type="InterPro" id="IPR035500">
    <property type="entry name" value="NHR-like_dom_sf"/>
</dbReference>
<evidence type="ECO:0000259" key="19">
    <source>
        <dbReference type="PROSITE" id="PS51843"/>
    </source>
</evidence>
<keyword evidence="9" id="KW-0406">Ion transport</keyword>
<dbReference type="PROSITE" id="PS00031">
    <property type="entry name" value="NUCLEAR_REC_DBD_1"/>
    <property type="match status" value="1"/>
</dbReference>
<keyword evidence="7" id="KW-0862">Zinc</keyword>
<dbReference type="CDD" id="cd07172">
    <property type="entry name" value="NR_DBD_GR_PR"/>
    <property type="match status" value="1"/>
</dbReference>
<feature type="domain" description="NR LBD" evidence="19">
    <location>
        <begin position="926"/>
        <end position="1160"/>
    </location>
</feature>
<dbReference type="InterPro" id="IPR002153">
    <property type="entry name" value="TRPC_channel"/>
</dbReference>
<dbReference type="SUPFAM" id="SSF57716">
    <property type="entry name" value="Glucocorticoid receptor-like (DNA-binding domain)"/>
    <property type="match status" value="1"/>
</dbReference>